<comment type="similarity">
    <text evidence="12">Belongs to the NADPH--cytochrome P450 reductase family.</text>
</comment>
<feature type="domain" description="Flavodoxin-like" evidence="15">
    <location>
        <begin position="83"/>
        <end position="264"/>
    </location>
</feature>
<comment type="similarity">
    <text evidence="12">In the C-terminal section; belongs to the flavoprotein pyridine nucleotide cytochrome reductase family.</text>
</comment>
<feature type="region of interest" description="Disordered" evidence="13">
    <location>
        <begin position="1048"/>
        <end position="1122"/>
    </location>
</feature>
<comment type="similarity">
    <text evidence="12">In the N-terminal section; belongs to the flavodoxin family.</text>
</comment>
<dbReference type="SUPFAM" id="SSF52218">
    <property type="entry name" value="Flavoproteins"/>
    <property type="match status" value="1"/>
</dbReference>
<keyword evidence="4 12" id="KW-0812">Transmembrane</keyword>
<dbReference type="Pfam" id="PF00249">
    <property type="entry name" value="Myb_DNA-binding"/>
    <property type="match status" value="1"/>
</dbReference>
<comment type="cofactor">
    <cofactor evidence="12">
        <name>FMN</name>
        <dbReference type="ChEBI" id="CHEBI:58210"/>
    </cofactor>
    <text evidence="12">Binds 1 FMN per monomer.</text>
</comment>
<dbReference type="PANTHER" id="PTHR19384">
    <property type="entry name" value="NITRIC OXIDE SYNTHASE-RELATED"/>
    <property type="match status" value="1"/>
</dbReference>
<feature type="region of interest" description="Disordered" evidence="13">
    <location>
        <begin position="695"/>
        <end position="733"/>
    </location>
</feature>
<feature type="region of interest" description="Disordered" evidence="13">
    <location>
        <begin position="937"/>
        <end position="963"/>
    </location>
</feature>
<dbReference type="InterPro" id="IPR017938">
    <property type="entry name" value="Riboflavin_synthase-like_b-brl"/>
</dbReference>
<dbReference type="InterPro" id="IPR023173">
    <property type="entry name" value="NADPH_Cyt_P450_Rdtase_alpha"/>
</dbReference>
<keyword evidence="6 12" id="KW-0274">FAD</keyword>
<evidence type="ECO:0000256" key="6">
    <source>
        <dbReference type="ARBA" id="ARBA00022827"/>
    </source>
</evidence>
<dbReference type="InterPro" id="IPR029039">
    <property type="entry name" value="Flavoprotein-like_sf"/>
</dbReference>
<dbReference type="EMBL" id="JAFEMO010000007">
    <property type="protein sequence ID" value="KAH7567657.1"/>
    <property type="molecule type" value="Genomic_DNA"/>
</dbReference>
<dbReference type="InterPro" id="IPR008254">
    <property type="entry name" value="Flavodoxin/NO_synth"/>
</dbReference>
<dbReference type="HAMAP" id="MF_03212">
    <property type="entry name" value="NCPR"/>
    <property type="match status" value="1"/>
</dbReference>
<dbReference type="Gene3D" id="1.20.990.10">
    <property type="entry name" value="NADPH-cytochrome p450 Reductase, Chain A, domain 3"/>
    <property type="match status" value="1"/>
</dbReference>
<dbReference type="Gene3D" id="3.40.50.360">
    <property type="match status" value="1"/>
</dbReference>
<dbReference type="Pfam" id="PF00667">
    <property type="entry name" value="FAD_binding_1"/>
    <property type="match status" value="1"/>
</dbReference>
<feature type="binding site" evidence="12">
    <location>
        <position position="340"/>
    </location>
    <ligand>
        <name>NADP(+)</name>
        <dbReference type="ChEBI" id="CHEBI:58349"/>
    </ligand>
</feature>
<dbReference type="InterPro" id="IPR003097">
    <property type="entry name" value="CysJ-like_FAD-binding"/>
</dbReference>
<dbReference type="CDD" id="cd06204">
    <property type="entry name" value="CYPOR"/>
    <property type="match status" value="1"/>
</dbReference>
<feature type="compositionally biased region" description="Basic and acidic residues" evidence="13">
    <location>
        <begin position="706"/>
        <end position="715"/>
    </location>
</feature>
<dbReference type="InterPro" id="IPR017927">
    <property type="entry name" value="FAD-bd_FR_type"/>
</dbReference>
<dbReference type="InterPro" id="IPR009057">
    <property type="entry name" value="Homeodomain-like_sf"/>
</dbReference>
<gene>
    <name evidence="18" type="ORF">JRO89_XS07G0115300</name>
</gene>
<keyword evidence="9 12" id="KW-0560">Oxidoreductase</keyword>
<evidence type="ECO:0000256" key="11">
    <source>
        <dbReference type="ARBA" id="ARBA00023242"/>
    </source>
</evidence>
<evidence type="ECO:0000256" key="4">
    <source>
        <dbReference type="ARBA" id="ARBA00022692"/>
    </source>
</evidence>
<dbReference type="PROSITE" id="PS51294">
    <property type="entry name" value="HTH_MYB"/>
    <property type="match status" value="1"/>
</dbReference>
<dbReference type="InterPro" id="IPR001433">
    <property type="entry name" value="OxRdtase_FAD/NAD-bd"/>
</dbReference>
<evidence type="ECO:0000259" key="17">
    <source>
        <dbReference type="PROSITE" id="PS51384"/>
    </source>
</evidence>
<feature type="compositionally biased region" description="Polar residues" evidence="13">
    <location>
        <begin position="1334"/>
        <end position="1350"/>
    </location>
</feature>
<dbReference type="PROSITE" id="PS50902">
    <property type="entry name" value="FLAVODOXIN_LIKE"/>
    <property type="match status" value="1"/>
</dbReference>
<keyword evidence="3 12" id="KW-0288">FMN</keyword>
<evidence type="ECO:0000256" key="10">
    <source>
        <dbReference type="ARBA" id="ARBA00023136"/>
    </source>
</evidence>
<comment type="cofactor">
    <cofactor evidence="12">
        <name>FAD</name>
        <dbReference type="ChEBI" id="CHEBI:57692"/>
    </cofactor>
    <text evidence="12">Binds 1 FAD per monomer.</text>
</comment>
<dbReference type="Gene3D" id="3.40.50.80">
    <property type="entry name" value="Nucleotide-binding domain of ferredoxin-NADP reductase (FNR) module"/>
    <property type="match status" value="1"/>
</dbReference>
<feature type="binding site" evidence="12">
    <location>
        <position position="684"/>
    </location>
    <ligand>
        <name>NADP(+)</name>
        <dbReference type="ChEBI" id="CHEBI:58349"/>
    </ligand>
</feature>
<comment type="caution">
    <text evidence="18">The sequence shown here is derived from an EMBL/GenBank/DDBJ whole genome shotgun (WGS) entry which is preliminary data.</text>
</comment>
<dbReference type="Gene3D" id="2.40.30.10">
    <property type="entry name" value="Translation factors"/>
    <property type="match status" value="1"/>
</dbReference>
<dbReference type="SMART" id="SM00717">
    <property type="entry name" value="SANT"/>
    <property type="match status" value="1"/>
</dbReference>
<dbReference type="PRINTS" id="PR00371">
    <property type="entry name" value="FPNCR"/>
</dbReference>
<accession>A0ABQ8HTS6</accession>
<dbReference type="Pfam" id="PF00258">
    <property type="entry name" value="Flavodoxin_1"/>
    <property type="match status" value="1"/>
</dbReference>
<keyword evidence="5 12" id="KW-0256">Endoplasmic reticulum</keyword>
<evidence type="ECO:0000256" key="2">
    <source>
        <dbReference type="ARBA" id="ARBA00022630"/>
    </source>
</evidence>
<feature type="region of interest" description="Disordered" evidence="13">
    <location>
        <begin position="1252"/>
        <end position="1380"/>
    </location>
</feature>
<feature type="binding site" evidence="12">
    <location>
        <position position="581"/>
    </location>
    <ligand>
        <name>NADP(+)</name>
        <dbReference type="ChEBI" id="CHEBI:58349"/>
    </ligand>
</feature>
<evidence type="ECO:0000256" key="9">
    <source>
        <dbReference type="ARBA" id="ARBA00023002"/>
    </source>
</evidence>
<evidence type="ECO:0000256" key="5">
    <source>
        <dbReference type="ARBA" id="ARBA00022824"/>
    </source>
</evidence>
<evidence type="ECO:0000313" key="18">
    <source>
        <dbReference type="EMBL" id="KAH7567657.1"/>
    </source>
</evidence>
<keyword evidence="10 12" id="KW-0472">Membrane</keyword>
<feature type="domain" description="FAD-binding FR-type" evidence="17">
    <location>
        <begin position="320"/>
        <end position="567"/>
    </location>
</feature>
<organism evidence="18 19">
    <name type="scientific">Xanthoceras sorbifolium</name>
    <dbReference type="NCBI Taxonomy" id="99658"/>
    <lineage>
        <taxon>Eukaryota</taxon>
        <taxon>Viridiplantae</taxon>
        <taxon>Streptophyta</taxon>
        <taxon>Embryophyta</taxon>
        <taxon>Tracheophyta</taxon>
        <taxon>Spermatophyta</taxon>
        <taxon>Magnoliopsida</taxon>
        <taxon>eudicotyledons</taxon>
        <taxon>Gunneridae</taxon>
        <taxon>Pentapetalae</taxon>
        <taxon>rosids</taxon>
        <taxon>malvids</taxon>
        <taxon>Sapindales</taxon>
        <taxon>Sapindaceae</taxon>
        <taxon>Xanthoceroideae</taxon>
        <taxon>Xanthoceras</taxon>
    </lineage>
</organism>
<feature type="transmembrane region" description="Helical" evidence="12">
    <location>
        <begin position="27"/>
        <end position="47"/>
    </location>
</feature>
<comment type="caution">
    <text evidence="12">Lacks conserved residue(s) required for the propagation of feature annotation.</text>
</comment>
<evidence type="ECO:0000256" key="1">
    <source>
        <dbReference type="ARBA" id="ARBA00004123"/>
    </source>
</evidence>
<feature type="binding site" evidence="12">
    <location>
        <begin position="648"/>
        <end position="652"/>
    </location>
    <ligand>
        <name>NADP(+)</name>
        <dbReference type="ChEBI" id="CHEBI:58349"/>
    </ligand>
</feature>
<reference evidence="18 19" key="1">
    <citation type="submission" date="2021-02" db="EMBL/GenBank/DDBJ databases">
        <title>Plant Genome Project.</title>
        <authorList>
            <person name="Zhang R.-G."/>
        </authorList>
    </citation>
    <scope>NUCLEOTIDE SEQUENCE [LARGE SCALE GENOMIC DNA]</scope>
    <source>
        <tissue evidence="18">Leaves</tissue>
    </source>
</reference>
<dbReference type="PANTHER" id="PTHR19384:SF111">
    <property type="entry name" value="NADPH--CYTOCHROME P450 REDUCTASE 1"/>
    <property type="match status" value="1"/>
</dbReference>
<dbReference type="Proteomes" id="UP000827721">
    <property type="component" value="Unassembled WGS sequence"/>
</dbReference>
<dbReference type="PRINTS" id="PR00369">
    <property type="entry name" value="FLAVODOXIN"/>
</dbReference>
<dbReference type="SUPFAM" id="SSF46689">
    <property type="entry name" value="Homeodomain-like"/>
    <property type="match status" value="1"/>
</dbReference>
<comment type="catalytic activity">
    <reaction evidence="12">
        <text>2 oxidized [cytochrome P450] + NADPH = 2 reduced [cytochrome P450] + NADP(+) + H(+)</text>
        <dbReference type="Rhea" id="RHEA:24040"/>
        <dbReference type="Rhea" id="RHEA-COMP:14627"/>
        <dbReference type="Rhea" id="RHEA-COMP:14628"/>
        <dbReference type="ChEBI" id="CHEBI:15378"/>
        <dbReference type="ChEBI" id="CHEBI:55376"/>
        <dbReference type="ChEBI" id="CHEBI:57783"/>
        <dbReference type="ChEBI" id="CHEBI:58349"/>
        <dbReference type="ChEBI" id="CHEBI:60344"/>
        <dbReference type="EC" id="1.6.2.4"/>
    </reaction>
</comment>
<dbReference type="InterPro" id="IPR017930">
    <property type="entry name" value="Myb_dom"/>
</dbReference>
<evidence type="ECO:0000313" key="19">
    <source>
        <dbReference type="Proteomes" id="UP000827721"/>
    </source>
</evidence>
<name>A0ABQ8HTS6_9ROSI</name>
<evidence type="ECO:0000256" key="12">
    <source>
        <dbReference type="HAMAP-Rule" id="MF_03212"/>
    </source>
</evidence>
<feature type="compositionally biased region" description="Basic and acidic residues" evidence="13">
    <location>
        <begin position="1265"/>
        <end position="1285"/>
    </location>
</feature>
<feature type="domain" description="Myb-like" evidence="14">
    <location>
        <begin position="955"/>
        <end position="1008"/>
    </location>
</feature>
<feature type="domain" description="HTH myb-type" evidence="16">
    <location>
        <begin position="956"/>
        <end position="1012"/>
    </location>
</feature>
<dbReference type="InterPro" id="IPR001005">
    <property type="entry name" value="SANT/Myb"/>
</dbReference>
<feature type="binding site" evidence="12">
    <location>
        <begin position="144"/>
        <end position="147"/>
    </location>
    <ligand>
        <name>FMN</name>
        <dbReference type="ChEBI" id="CHEBI:58210"/>
    </ligand>
</feature>
<dbReference type="SUPFAM" id="SSF52343">
    <property type="entry name" value="Ferredoxin reductase-like, C-terminal NADP-linked domain"/>
    <property type="match status" value="1"/>
</dbReference>
<proteinExistence type="inferred from homology"/>
<dbReference type="InterPro" id="IPR023208">
    <property type="entry name" value="P450R"/>
</dbReference>
<comment type="subcellular location">
    <subcellularLocation>
        <location evidence="12">Endoplasmic reticulum membrane</location>
        <topology evidence="12">Single-pass membrane protein</topology>
        <orientation evidence="12">Cytoplasmic side</orientation>
    </subcellularLocation>
    <subcellularLocation>
        <location evidence="1">Nucleus</location>
    </subcellularLocation>
</comment>
<feature type="compositionally biased region" description="Low complexity" evidence="13">
    <location>
        <begin position="1051"/>
        <end position="1070"/>
    </location>
</feature>
<dbReference type="EC" id="1.6.2.4" evidence="12"/>
<protein>
    <recommendedName>
        <fullName evidence="12">NADPH--cytochrome P450 reductase</fullName>
        <shortName evidence="12">CPR</shortName>
        <shortName evidence="12">P450R</shortName>
        <ecNumber evidence="12">1.6.2.4</ecNumber>
    </recommendedName>
</protein>
<feature type="binding site" evidence="12">
    <location>
        <begin position="642"/>
        <end position="643"/>
    </location>
    <ligand>
        <name>NADP(+)</name>
        <dbReference type="ChEBI" id="CHEBI:58349"/>
    </ligand>
</feature>
<keyword evidence="19" id="KW-1185">Reference proteome</keyword>
<evidence type="ECO:0000256" key="7">
    <source>
        <dbReference type="ARBA" id="ARBA00022857"/>
    </source>
</evidence>
<keyword evidence="2 12" id="KW-0285">Flavoprotein</keyword>
<dbReference type="Pfam" id="PF00175">
    <property type="entry name" value="NAD_binding_1"/>
    <property type="match status" value="1"/>
</dbReference>
<dbReference type="Gene3D" id="1.10.10.60">
    <property type="entry name" value="Homeodomain-like"/>
    <property type="match status" value="1"/>
</dbReference>
<dbReference type="SUPFAM" id="SSF63380">
    <property type="entry name" value="Riboflavin synthase domain-like"/>
    <property type="match status" value="1"/>
</dbReference>
<feature type="compositionally biased region" description="Polar residues" evidence="13">
    <location>
        <begin position="1091"/>
        <end position="1100"/>
    </location>
</feature>
<feature type="binding site" evidence="12">
    <location>
        <begin position="182"/>
        <end position="191"/>
    </location>
    <ligand>
        <name>FMN</name>
        <dbReference type="ChEBI" id="CHEBI:58210"/>
    </ligand>
</feature>
<dbReference type="InterPro" id="IPR039261">
    <property type="entry name" value="FNR_nucleotide-bd"/>
</dbReference>
<keyword evidence="8 12" id="KW-1133">Transmembrane helix</keyword>
<dbReference type="InterPro" id="IPR001094">
    <property type="entry name" value="Flavdoxin-like"/>
</dbReference>
<dbReference type="CDD" id="cd11660">
    <property type="entry name" value="SANT_TRF"/>
    <property type="match status" value="1"/>
</dbReference>
<evidence type="ECO:0000259" key="16">
    <source>
        <dbReference type="PROSITE" id="PS51294"/>
    </source>
</evidence>
<evidence type="ECO:0000256" key="3">
    <source>
        <dbReference type="ARBA" id="ARBA00022643"/>
    </source>
</evidence>
<evidence type="ECO:0000256" key="13">
    <source>
        <dbReference type="SAM" id="MobiDB-lite"/>
    </source>
</evidence>
<feature type="binding site" evidence="12">
    <location>
        <begin position="89"/>
        <end position="94"/>
    </location>
    <ligand>
        <name>FMN</name>
        <dbReference type="ChEBI" id="CHEBI:58210"/>
    </ligand>
</feature>
<keyword evidence="7 12" id="KW-0521">NADP</keyword>
<evidence type="ECO:0000259" key="15">
    <source>
        <dbReference type="PROSITE" id="PS50902"/>
    </source>
</evidence>
<feature type="binding site" evidence="12">
    <location>
        <begin position="518"/>
        <end position="520"/>
    </location>
    <ligand>
        <name>FAD</name>
        <dbReference type="ChEBI" id="CHEBI:57692"/>
    </ligand>
</feature>
<feature type="compositionally biased region" description="Polar residues" evidence="13">
    <location>
        <begin position="937"/>
        <end position="953"/>
    </location>
</feature>
<keyword evidence="11" id="KW-0539">Nucleus</keyword>
<sequence length="1380" mass="149819">MGSGTDLVKLVESVLGVSLGDSVSDTVIIIATTSFAVVIGLVVLLWSKSSDRSKESKLVVPLKPLSLNEGDDEADVGSDKKKVTIFYGTQTGTAEGFAKALAEEIKARYEKAAVKVVDLDDYALDEDQYEEKLKKETLTFFMVATYGDGEPTDNAARFYKWFTEGNERGLWLQQLTYGVFGLGNRQYEHFNKIANVLDEQLCEQVTGIDVSSSLCTSVYPLQLLLIAYIRAFLVEGGKRLVPVGLGDDDQCIEDDFTAWRELLWPELDQLLRDEDDTNTASTPYTAAIPEYRVVIHDPTFTSSVDKYSNMANGNASFDIHHPCRVNVAVQKELHKPESDRSCIHLEFDISGTGITYETGDHVGVYAENCDETVEEAAKLLGQPLDLLFSLHADNEDGTPLGSSLQPPFPGPCTLQTALARYADLLNPPRKAALTALAAHASEPSEAERLKFLSSPQGKDEYSQWVVASQRSLLEVMSEFPSAKPPIGVFFAAVAPHLQPRYYSISSSPRFAPNRVHVTCALVYGPTSTGRIHKGVCSTWMKNAVPLERSQDCNCAPIFIRSSNFKLPADPSIPIVMVGPGTGLAPFRGFLQERMALKENGAQLGPALLFFGCRNRQMDFIYEDELNNFVEQGVISELIVAFSREGPQKEYVQHKMMEKAAYLWSLISKVGYLYVCGDAKGMARDVHRTLHTIVQQQESANSSKAESVVKKLQMDGRHRKPPPPSLHYTKPPTTGGTRRVLSTLFNVYVVSATTATMVEKPNKRHKKAFISEADISSLLQRYTAKTVLALLQEVAQSPGVKLDWNALVKKTSTGISNAREYQMLWRHLAYRNALLEKLEDEAQPLEDDSDLEYELEAFPDVSNEAATEAAACVKVLIASGLPSDSSLPNSSTVEAPLMINIPNGQSFRGSSENSQPASLMQGMNITVPVSVQKLPLPSTTSTEALDNNGSTNGNMPPRKKRKPWTPEEDIELLAAVQKCGEGNWANILRGDFKWDRTASQLSQRWNILRKKNGGTILGANSTGSQLSEAQLAARHAMSLALDMPVKNITAPNNNVGTTSNSTGGNSMPSTSHAEALPAGSSFVQAQSQSQQGPIGTKSSPVGSPGSAVKSRVPSKKMPAKPTFSSESSLRAAAVAAGARIVTPSDAAFLKVAQAKNAIHIMPSGVSTVKSSMTGSAPAHLEAHPSLRYIRTGMAAAPLSTNPAVTSSASQPGLVKAVSQRVQHNTPSEPTRTVISSPAAELPLKPDVKVKKEMKVSDLSSVPGNESSKKVQEDKGPLPKPESELKHQAAVAENPDSSLNMEMSDTDQVHNINQAEGDQNRTDDKIMGSPVKESKSQSAVEENCEPQSSNQEQSDKPNMVIDECSGNPEQLCETKASEEMQG</sequence>
<feature type="compositionally biased region" description="Low complexity" evidence="13">
    <location>
        <begin position="1079"/>
        <end position="1090"/>
    </location>
</feature>
<dbReference type="PROSITE" id="PS51384">
    <property type="entry name" value="FAD_FR"/>
    <property type="match status" value="1"/>
</dbReference>
<evidence type="ECO:0000259" key="14">
    <source>
        <dbReference type="PROSITE" id="PS50090"/>
    </source>
</evidence>
<evidence type="ECO:0000256" key="8">
    <source>
        <dbReference type="ARBA" id="ARBA00022989"/>
    </source>
</evidence>
<dbReference type="InterPro" id="IPR001709">
    <property type="entry name" value="Flavoprot_Pyr_Nucl_cyt_Rdtase"/>
</dbReference>
<dbReference type="PROSITE" id="PS50090">
    <property type="entry name" value="MYB_LIKE"/>
    <property type="match status" value="1"/>
</dbReference>
<feature type="compositionally biased region" description="Polar residues" evidence="13">
    <location>
        <begin position="695"/>
        <end position="704"/>
    </location>
</feature>
<feature type="binding site" evidence="12">
    <location>
        <begin position="534"/>
        <end position="537"/>
    </location>
    <ligand>
        <name>FAD</name>
        <dbReference type="ChEBI" id="CHEBI:57692"/>
    </ligand>
</feature>
<comment type="function">
    <text evidence="12">This enzyme is required for electron transfer from NADP to cytochrome P450 in microsomes. It can also provide electron transfer to heme oxygenase and cytochrome B5.</text>
</comment>
<feature type="binding site" evidence="12">
    <location>
        <begin position="500"/>
        <end position="503"/>
    </location>
    <ligand>
        <name>FAD</name>
        <dbReference type="ChEBI" id="CHEBI:57692"/>
    </ligand>
</feature>